<comment type="caution">
    <text evidence="2">The sequence shown here is derived from an EMBL/GenBank/DDBJ whole genome shotgun (WGS) entry which is preliminary data.</text>
</comment>
<evidence type="ECO:0000313" key="3">
    <source>
        <dbReference type="Proteomes" id="UP000820669"/>
    </source>
</evidence>
<sequence length="55" mass="5900">MLGLIIAAAGPPLGMAFMLSLEWVESHLLRDRPSEPGGAAADPLTNRVAVMDRQR</sequence>
<feature type="region of interest" description="Disordered" evidence="1">
    <location>
        <begin position="33"/>
        <end position="55"/>
    </location>
</feature>
<dbReference type="RefSeq" id="WP_169379589.1">
    <property type="nucleotide sequence ID" value="NZ_JAAXLA010000003.1"/>
</dbReference>
<dbReference type="EMBL" id="JAAXLA010000003">
    <property type="protein sequence ID" value="NMH96225.1"/>
    <property type="molecule type" value="Genomic_DNA"/>
</dbReference>
<evidence type="ECO:0000313" key="2">
    <source>
        <dbReference type="EMBL" id="NMH96225.1"/>
    </source>
</evidence>
<protein>
    <submittedName>
        <fullName evidence="2">Uncharacterized protein</fullName>
    </submittedName>
</protein>
<evidence type="ECO:0000256" key="1">
    <source>
        <dbReference type="SAM" id="MobiDB-lite"/>
    </source>
</evidence>
<reference evidence="2 3" key="1">
    <citation type="submission" date="2020-04" db="EMBL/GenBank/DDBJ databases">
        <authorList>
            <person name="Klaysubun C."/>
            <person name="Duangmal K."/>
            <person name="Lipun K."/>
        </authorList>
    </citation>
    <scope>NUCLEOTIDE SEQUENCE [LARGE SCALE GENOMIC DNA]</scope>
    <source>
        <strain evidence="2 3">K10HN5</strain>
    </source>
</reference>
<dbReference type="Proteomes" id="UP000820669">
    <property type="component" value="Unassembled WGS sequence"/>
</dbReference>
<proteinExistence type="predicted"/>
<name>A0ABX1S553_9PSEU</name>
<organism evidence="2 3">
    <name type="scientific">Pseudonocardia acidicola</name>
    <dbReference type="NCBI Taxonomy" id="2724939"/>
    <lineage>
        <taxon>Bacteria</taxon>
        <taxon>Bacillati</taxon>
        <taxon>Actinomycetota</taxon>
        <taxon>Actinomycetes</taxon>
        <taxon>Pseudonocardiales</taxon>
        <taxon>Pseudonocardiaceae</taxon>
        <taxon>Pseudonocardia</taxon>
    </lineage>
</organism>
<keyword evidence="3" id="KW-1185">Reference proteome</keyword>
<accession>A0ABX1S553</accession>
<gene>
    <name evidence="2" type="ORF">HF526_02635</name>
</gene>